<accession>A0A2N3Q025</accession>
<dbReference type="Pfam" id="PF13860">
    <property type="entry name" value="FlgD_ig"/>
    <property type="match status" value="1"/>
</dbReference>
<reference evidence="9" key="1">
    <citation type="submission" date="2017-12" db="EMBL/GenBank/DDBJ databases">
        <title>Draft genome sequence of Telmatospirillum siberiense 26-4b1T, an acidotolerant peatland alphaproteobacterium potentially involved in sulfur cycling.</title>
        <authorList>
            <person name="Hausmann B."/>
            <person name="Pjevac P."/>
            <person name="Schreck K."/>
            <person name="Herbold C.W."/>
            <person name="Daims H."/>
            <person name="Wagner M."/>
            <person name="Pester M."/>
            <person name="Loy A."/>
        </authorList>
    </citation>
    <scope>NUCLEOTIDE SEQUENCE [LARGE SCALE GENOMIC DNA]</scope>
    <source>
        <strain evidence="9">26-4b1</strain>
    </source>
</reference>
<dbReference type="GO" id="GO:0044781">
    <property type="term" value="P:bacterial-type flagellum organization"/>
    <property type="evidence" value="ECO:0007669"/>
    <property type="project" value="UniProtKB-UniRule"/>
</dbReference>
<evidence type="ECO:0000256" key="4">
    <source>
        <dbReference type="ARBA" id="ARBA00024746"/>
    </source>
</evidence>
<evidence type="ECO:0000256" key="5">
    <source>
        <dbReference type="RuleBase" id="RU362076"/>
    </source>
</evidence>
<dbReference type="InterPro" id="IPR025963">
    <property type="entry name" value="FLgD_Tudor"/>
</dbReference>
<dbReference type="InterPro" id="IPR005648">
    <property type="entry name" value="FlgD"/>
</dbReference>
<dbReference type="Pfam" id="PF03963">
    <property type="entry name" value="FlgD"/>
    <property type="match status" value="1"/>
</dbReference>
<evidence type="ECO:0000313" key="8">
    <source>
        <dbReference type="EMBL" id="PKU26003.1"/>
    </source>
</evidence>
<dbReference type="InterPro" id="IPR025965">
    <property type="entry name" value="FlgD/Vpr_Ig-like"/>
</dbReference>
<dbReference type="RefSeq" id="WP_101248965.1">
    <property type="nucleotide sequence ID" value="NZ_PIUM01000002.1"/>
</dbReference>
<dbReference type="Pfam" id="PF13861">
    <property type="entry name" value="FLgD_tudor"/>
    <property type="match status" value="1"/>
</dbReference>
<dbReference type="Gene3D" id="2.30.30.910">
    <property type="match status" value="1"/>
</dbReference>
<name>A0A2N3Q025_9PROT</name>
<evidence type="ECO:0000259" key="7">
    <source>
        <dbReference type="Pfam" id="PF13861"/>
    </source>
</evidence>
<gene>
    <name evidence="8" type="ORF">CWS72_02340</name>
</gene>
<evidence type="ECO:0000313" key="9">
    <source>
        <dbReference type="Proteomes" id="UP000233293"/>
    </source>
</evidence>
<dbReference type="AlphaFoldDB" id="A0A2N3Q025"/>
<comment type="function">
    <text evidence="4 5">Required for flagellar hook formation. May act as a scaffolding protein.</text>
</comment>
<keyword evidence="3 5" id="KW-1005">Bacterial flagellum biogenesis</keyword>
<feature type="domain" description="FlgD Tudor-like" evidence="7">
    <location>
        <begin position="85"/>
        <end position="214"/>
    </location>
</feature>
<evidence type="ECO:0000256" key="2">
    <source>
        <dbReference type="ARBA" id="ARBA00016013"/>
    </source>
</evidence>
<protein>
    <recommendedName>
        <fullName evidence="2 5">Basal-body rod modification protein FlgD</fullName>
    </recommendedName>
</protein>
<evidence type="ECO:0000259" key="6">
    <source>
        <dbReference type="Pfam" id="PF13860"/>
    </source>
</evidence>
<proteinExistence type="inferred from homology"/>
<evidence type="ECO:0000256" key="3">
    <source>
        <dbReference type="ARBA" id="ARBA00022795"/>
    </source>
</evidence>
<dbReference type="OrthoDB" id="9785233at2"/>
<evidence type="ECO:0000256" key="1">
    <source>
        <dbReference type="ARBA" id="ARBA00010577"/>
    </source>
</evidence>
<keyword evidence="8" id="KW-0969">Cilium</keyword>
<organism evidence="8 9">
    <name type="scientific">Telmatospirillum siberiense</name>
    <dbReference type="NCBI Taxonomy" id="382514"/>
    <lineage>
        <taxon>Bacteria</taxon>
        <taxon>Pseudomonadati</taxon>
        <taxon>Pseudomonadota</taxon>
        <taxon>Alphaproteobacteria</taxon>
        <taxon>Rhodospirillales</taxon>
        <taxon>Rhodospirillaceae</taxon>
        <taxon>Telmatospirillum</taxon>
    </lineage>
</organism>
<dbReference type="EMBL" id="PIUM01000002">
    <property type="protein sequence ID" value="PKU26003.1"/>
    <property type="molecule type" value="Genomic_DNA"/>
</dbReference>
<dbReference type="Gene3D" id="2.60.40.4070">
    <property type="match status" value="1"/>
</dbReference>
<comment type="caution">
    <text evidence="8">The sequence shown here is derived from an EMBL/GenBank/DDBJ whole genome shotgun (WGS) entry which is preliminary data.</text>
</comment>
<dbReference type="Proteomes" id="UP000233293">
    <property type="component" value="Unassembled WGS sequence"/>
</dbReference>
<keyword evidence="8" id="KW-0966">Cell projection</keyword>
<keyword evidence="8" id="KW-0282">Flagellum</keyword>
<sequence length="219" mass="22227">MTSVTSTTSTTSTSTSTATAASSASASYNTFLTLLTTQLQNQDPLNPTNTDTFTSEMIQLSGVEQELAIEGQLETISTNLNTMTASNGLGYIGKTVTASGSTAPMQSGSAKWTYTLDSAASTVTLTVKDKDGTTVYSTTGDTTSGTHSFTWDGTTTDGATETSGDYTLSVAAKTANGTTVTTSTDLVGTVTGIDSSSGSTVLKVGDVDVSISNVDSISS</sequence>
<keyword evidence="9" id="KW-1185">Reference proteome</keyword>
<comment type="similarity">
    <text evidence="1 5">Belongs to the FlgD family.</text>
</comment>
<feature type="domain" description="FlgD/Vpr Ig-like" evidence="6">
    <location>
        <begin position="107"/>
        <end position="175"/>
    </location>
</feature>